<dbReference type="OrthoDB" id="2409255at2759"/>
<keyword evidence="3" id="KW-1185">Reference proteome</keyword>
<evidence type="ECO:0000313" key="1">
    <source>
        <dbReference type="EMBL" id="CAF1234063.1"/>
    </source>
</evidence>
<dbReference type="EMBL" id="CAJNOQ010009788">
    <property type="protein sequence ID" value="CAF1234063.1"/>
    <property type="molecule type" value="Genomic_DNA"/>
</dbReference>
<name>A0A814YW39_9BILA</name>
<protein>
    <submittedName>
        <fullName evidence="1">Uncharacterized protein</fullName>
    </submittedName>
</protein>
<gene>
    <name evidence="1" type="ORF">GPM918_LOCUS25322</name>
    <name evidence="2" type="ORF">SRO942_LOCUS25328</name>
</gene>
<comment type="caution">
    <text evidence="1">The sequence shown here is derived from an EMBL/GenBank/DDBJ whole genome shotgun (WGS) entry which is preliminary data.</text>
</comment>
<dbReference type="EMBL" id="CAJOBC010009793">
    <property type="protein sequence ID" value="CAF3996627.1"/>
    <property type="molecule type" value="Genomic_DNA"/>
</dbReference>
<dbReference type="Proteomes" id="UP000681722">
    <property type="component" value="Unassembled WGS sequence"/>
</dbReference>
<organism evidence="1 3">
    <name type="scientific">Didymodactylos carnosus</name>
    <dbReference type="NCBI Taxonomy" id="1234261"/>
    <lineage>
        <taxon>Eukaryota</taxon>
        <taxon>Metazoa</taxon>
        <taxon>Spiralia</taxon>
        <taxon>Gnathifera</taxon>
        <taxon>Rotifera</taxon>
        <taxon>Eurotatoria</taxon>
        <taxon>Bdelloidea</taxon>
        <taxon>Philodinida</taxon>
        <taxon>Philodinidae</taxon>
        <taxon>Didymodactylos</taxon>
    </lineage>
</organism>
<dbReference type="AlphaFoldDB" id="A0A814YW39"/>
<evidence type="ECO:0000313" key="2">
    <source>
        <dbReference type="EMBL" id="CAF3996627.1"/>
    </source>
</evidence>
<accession>A0A814YW39</accession>
<sequence>MGGFPMSNLQGKHKNTPLVPFWVSKEDGKYLTSVELEFCEKWEYTYPETEWSMLLPSYATTTPMEDSTFGGIHWYLNLLNVPKPLANGSFEIRVFINLPNANIRTPLKVPNYAGCVSVFARPDESECVTCRKITHFCGSVKLTPAMKNLGILTDSEISPEMAVEVINPNKMPMIAMYNTKKGRSIYIGLHFCNGTGN</sequence>
<proteinExistence type="predicted"/>
<dbReference type="Proteomes" id="UP000663829">
    <property type="component" value="Unassembled WGS sequence"/>
</dbReference>
<evidence type="ECO:0000313" key="3">
    <source>
        <dbReference type="Proteomes" id="UP000663829"/>
    </source>
</evidence>
<reference evidence="1" key="1">
    <citation type="submission" date="2021-02" db="EMBL/GenBank/DDBJ databases">
        <authorList>
            <person name="Nowell W R."/>
        </authorList>
    </citation>
    <scope>NUCLEOTIDE SEQUENCE</scope>
</reference>